<sequence length="312" mass="34017">MITKIPNSNYQKNKCSFDIRGEKHNYFLPVNLFIGFCAALPITLALPVEALQVQINPKNPRLGDTVSVVINLDNPDNTNNPTVSVGEKTYPVFAVSPNKYRAFIPTTPLEKPGTRKIRVSGNGQVQELSVPVVTRRFPVQRITLPPGKSADGATQHELNRAAAFKALQTPQKYWNGKFLRPNNGRISTIYGVRRYYNGKFANDYYHRGLDYAGAAGSRVVAPAAGKVALVGTVAQGFRVHGNTVGIDHGQGVVSIFLHLNRINVKEGDLVKAGQLIGTVGSTGASTGPHLHWGLYVNGLSIDPTSWKNKTFE</sequence>
<dbReference type="GO" id="GO:0004222">
    <property type="term" value="F:metalloendopeptidase activity"/>
    <property type="evidence" value="ECO:0007669"/>
    <property type="project" value="TreeGrafter"/>
</dbReference>
<proteinExistence type="predicted"/>
<dbReference type="PANTHER" id="PTHR21666:SF290">
    <property type="entry name" value="PEPTIDASE M23 DOMAIN PROTEIN"/>
    <property type="match status" value="1"/>
</dbReference>
<dbReference type="EMBL" id="AP018216">
    <property type="protein sequence ID" value="BAY68905.1"/>
    <property type="molecule type" value="Genomic_DNA"/>
</dbReference>
<keyword evidence="1" id="KW-0812">Transmembrane</keyword>
<dbReference type="AlphaFoldDB" id="A0A1Z4KIV4"/>
<keyword evidence="1" id="KW-1133">Transmembrane helix</keyword>
<dbReference type="CDD" id="cd12797">
    <property type="entry name" value="M23_peptidase"/>
    <property type="match status" value="1"/>
</dbReference>
<gene>
    <name evidence="3" type="ORF">NIES23_16950</name>
</gene>
<feature type="domain" description="M23ase beta-sheet core" evidence="2">
    <location>
        <begin position="205"/>
        <end position="303"/>
    </location>
</feature>
<evidence type="ECO:0000259" key="2">
    <source>
        <dbReference type="Pfam" id="PF01551"/>
    </source>
</evidence>
<dbReference type="InterPro" id="IPR011055">
    <property type="entry name" value="Dup_hybrid_motif"/>
</dbReference>
<dbReference type="InterPro" id="IPR016047">
    <property type="entry name" value="M23ase_b-sheet_dom"/>
</dbReference>
<feature type="transmembrane region" description="Helical" evidence="1">
    <location>
        <begin position="26"/>
        <end position="48"/>
    </location>
</feature>
<reference evidence="3 4" key="1">
    <citation type="submission" date="2017-06" db="EMBL/GenBank/DDBJ databases">
        <title>Genome sequencing of cyanobaciteial culture collection at National Institute for Environmental Studies (NIES).</title>
        <authorList>
            <person name="Hirose Y."/>
            <person name="Shimura Y."/>
            <person name="Fujisawa T."/>
            <person name="Nakamura Y."/>
            <person name="Kawachi M."/>
        </authorList>
    </citation>
    <scope>NUCLEOTIDE SEQUENCE [LARGE SCALE GENOMIC DNA]</scope>
    <source>
        <strain evidence="3 4">NIES-23</strain>
    </source>
</reference>
<dbReference type="Pfam" id="PF01551">
    <property type="entry name" value="Peptidase_M23"/>
    <property type="match status" value="1"/>
</dbReference>
<protein>
    <submittedName>
        <fullName evidence="3">Putative peptidase</fullName>
    </submittedName>
</protein>
<keyword evidence="1" id="KW-0472">Membrane</keyword>
<evidence type="ECO:0000256" key="1">
    <source>
        <dbReference type="SAM" id="Phobius"/>
    </source>
</evidence>
<evidence type="ECO:0000313" key="3">
    <source>
        <dbReference type="EMBL" id="BAY68905.1"/>
    </source>
</evidence>
<name>A0A1Z4KIV4_ANAVA</name>
<dbReference type="Gene3D" id="2.70.70.10">
    <property type="entry name" value="Glucose Permease (Domain IIA)"/>
    <property type="match status" value="1"/>
</dbReference>
<dbReference type="Proteomes" id="UP000217507">
    <property type="component" value="Chromosome"/>
</dbReference>
<dbReference type="PANTHER" id="PTHR21666">
    <property type="entry name" value="PEPTIDASE-RELATED"/>
    <property type="match status" value="1"/>
</dbReference>
<dbReference type="SUPFAM" id="SSF51261">
    <property type="entry name" value="Duplicated hybrid motif"/>
    <property type="match status" value="1"/>
</dbReference>
<evidence type="ECO:0000313" key="4">
    <source>
        <dbReference type="Proteomes" id="UP000217507"/>
    </source>
</evidence>
<dbReference type="InterPro" id="IPR050570">
    <property type="entry name" value="Cell_wall_metabolism_enzyme"/>
</dbReference>
<organism evidence="3 4">
    <name type="scientific">Trichormus variabilis NIES-23</name>
    <dbReference type="NCBI Taxonomy" id="1973479"/>
    <lineage>
        <taxon>Bacteria</taxon>
        <taxon>Bacillati</taxon>
        <taxon>Cyanobacteriota</taxon>
        <taxon>Cyanophyceae</taxon>
        <taxon>Nostocales</taxon>
        <taxon>Nostocaceae</taxon>
        <taxon>Trichormus</taxon>
    </lineage>
</organism>
<accession>A0A1Z4KIV4</accession>